<feature type="region of interest" description="Disordered" evidence="1">
    <location>
        <begin position="267"/>
        <end position="295"/>
    </location>
</feature>
<gene>
    <name evidence="2" type="ORF">MFLAVUS_002668</name>
</gene>
<accession>A0ABP9YQX2</accession>
<sequence length="295" mass="33782">MTSPEYDRNIYGVTPPREPDEKTLNLIKHTPTTNPPTLDPESLKNAITLLRARLQYAQLKIKTGLSTDQLQHIEAAFISSPRQPRVPLPQEYPPEPPARLSAHSRKLKRLLLSAMSTSQKKKQKQQQQKQDEEDAARTILMLASSSKPPALTTPPRSESNRQCIGLRSPDINHVRFQLPPPAAHKKKKRNMSLYDVVAKIPNYEEKARRIGKSLPKRSRKEERMQVTPPAVVCRQNRDTGSPHHYYQYNRPLPHSYYEHALPEDPFYSRPLVPNNISNSRYNPPPSPPLTHKSQQ</sequence>
<protein>
    <submittedName>
        <fullName evidence="2">Uncharacterized protein</fullName>
    </submittedName>
</protein>
<feature type="region of interest" description="Disordered" evidence="1">
    <location>
        <begin position="143"/>
        <end position="162"/>
    </location>
</feature>
<dbReference type="EMBL" id="BAABUK010000004">
    <property type="protein sequence ID" value="GAA5809263.1"/>
    <property type="molecule type" value="Genomic_DNA"/>
</dbReference>
<organism evidence="2 3">
    <name type="scientific">Mucor flavus</name>
    <dbReference type="NCBI Taxonomy" id="439312"/>
    <lineage>
        <taxon>Eukaryota</taxon>
        <taxon>Fungi</taxon>
        <taxon>Fungi incertae sedis</taxon>
        <taxon>Mucoromycota</taxon>
        <taxon>Mucoromycotina</taxon>
        <taxon>Mucoromycetes</taxon>
        <taxon>Mucorales</taxon>
        <taxon>Mucorineae</taxon>
        <taxon>Mucoraceae</taxon>
        <taxon>Mucor</taxon>
    </lineage>
</organism>
<proteinExistence type="predicted"/>
<evidence type="ECO:0000313" key="2">
    <source>
        <dbReference type="EMBL" id="GAA5809263.1"/>
    </source>
</evidence>
<reference evidence="2 3" key="1">
    <citation type="submission" date="2024-04" db="EMBL/GenBank/DDBJ databases">
        <title>genome sequences of Mucor flavus KT1a and Helicostylum pulchrum KT1b strains isolated from the surface of a dry-aged beef.</title>
        <authorList>
            <person name="Toyotome T."/>
            <person name="Hosono M."/>
            <person name="Torimaru M."/>
            <person name="Fukuda K."/>
            <person name="Mikami N."/>
        </authorList>
    </citation>
    <scope>NUCLEOTIDE SEQUENCE [LARGE SCALE GENOMIC DNA]</scope>
    <source>
        <strain evidence="2 3">KT1a</strain>
    </source>
</reference>
<name>A0ABP9YQX2_9FUNG</name>
<keyword evidence="3" id="KW-1185">Reference proteome</keyword>
<evidence type="ECO:0000256" key="1">
    <source>
        <dbReference type="SAM" id="MobiDB-lite"/>
    </source>
</evidence>
<feature type="compositionally biased region" description="Pro residues" evidence="1">
    <location>
        <begin position="84"/>
        <end position="97"/>
    </location>
</feature>
<evidence type="ECO:0000313" key="3">
    <source>
        <dbReference type="Proteomes" id="UP001473302"/>
    </source>
</evidence>
<feature type="region of interest" description="Disordered" evidence="1">
    <location>
        <begin position="81"/>
        <end position="100"/>
    </location>
</feature>
<feature type="region of interest" description="Disordered" evidence="1">
    <location>
        <begin position="1"/>
        <end position="22"/>
    </location>
</feature>
<dbReference type="Proteomes" id="UP001473302">
    <property type="component" value="Unassembled WGS sequence"/>
</dbReference>
<comment type="caution">
    <text evidence="2">The sequence shown here is derived from an EMBL/GenBank/DDBJ whole genome shotgun (WGS) entry which is preliminary data.</text>
</comment>